<dbReference type="AlphaFoldDB" id="A0A0G1CQ11"/>
<dbReference type="EMBL" id="LCFD01000001">
    <property type="protein sequence ID" value="KKS87609.1"/>
    <property type="molecule type" value="Genomic_DNA"/>
</dbReference>
<organism evidence="1 2">
    <name type="scientific">Candidatus Gottesmanbacteria bacterium GW2011_GWB1_43_11</name>
    <dbReference type="NCBI Taxonomy" id="1618446"/>
    <lineage>
        <taxon>Bacteria</taxon>
        <taxon>Candidatus Gottesmaniibacteriota</taxon>
    </lineage>
</organism>
<gene>
    <name evidence="1" type="ORF">UV61_C0001G0016</name>
</gene>
<accession>A0A0G1CQ11</accession>
<reference evidence="1 2" key="1">
    <citation type="journal article" date="2015" name="Nature">
        <title>rRNA introns, odd ribosomes, and small enigmatic genomes across a large radiation of phyla.</title>
        <authorList>
            <person name="Brown C.T."/>
            <person name="Hug L.A."/>
            <person name="Thomas B.C."/>
            <person name="Sharon I."/>
            <person name="Castelle C.J."/>
            <person name="Singh A."/>
            <person name="Wilkins M.J."/>
            <person name="Williams K.H."/>
            <person name="Banfield J.F."/>
        </authorList>
    </citation>
    <scope>NUCLEOTIDE SEQUENCE [LARGE SCALE GENOMIC DNA]</scope>
</reference>
<evidence type="ECO:0008006" key="3">
    <source>
        <dbReference type="Google" id="ProtNLM"/>
    </source>
</evidence>
<protein>
    <recommendedName>
        <fullName evidence="3">CopG family transcriptional regulator</fullName>
    </recommendedName>
</protein>
<dbReference type="Proteomes" id="UP000034050">
    <property type="component" value="Unassembled WGS sequence"/>
</dbReference>
<evidence type="ECO:0000313" key="1">
    <source>
        <dbReference type="EMBL" id="KKS87609.1"/>
    </source>
</evidence>
<name>A0A0G1CQ11_9BACT</name>
<sequence length="61" mass="6767">MTTDDKQRITLFINPSIVKQARAQAVVEDLSLTSLVENALINYLPKETVIKKADIKVDIGP</sequence>
<comment type="caution">
    <text evidence="1">The sequence shown here is derived from an EMBL/GenBank/DDBJ whole genome shotgun (WGS) entry which is preliminary data.</text>
</comment>
<evidence type="ECO:0000313" key="2">
    <source>
        <dbReference type="Proteomes" id="UP000034050"/>
    </source>
</evidence>
<proteinExistence type="predicted"/>
<dbReference type="STRING" id="1618446.UV61_C0001G0016"/>